<proteinExistence type="predicted"/>
<dbReference type="Proteomes" id="UP000242180">
    <property type="component" value="Unassembled WGS sequence"/>
</dbReference>
<dbReference type="OrthoDB" id="5596992at2759"/>
<name>A0A1X2HRW8_SYNRA</name>
<gene>
    <name evidence="2" type="ORF">BCR43DRAFT_481339</name>
</gene>
<comment type="caution">
    <text evidence="2">The sequence shown here is derived from an EMBL/GenBank/DDBJ whole genome shotgun (WGS) entry which is preliminary data.</text>
</comment>
<sequence length="180" mass="20551">MAQTEDQPNQTPAANEVTSDAAQDAQIDHVAKEWIQQQVDKEVKRVRDVGSSVLPLKIINCGIVPNFDNKKAKAVNRVELDTQIDLNKIQQVMVSPPVQYPHKPNFEYVHLILVTGQPIPFLAPYLYQTNLKVTQPEREDDNGRKTPAKEIVLKNDLKQYLFINKKGLRARFSIHEYHSV</sequence>
<evidence type="ECO:0000313" key="2">
    <source>
        <dbReference type="EMBL" id="ORZ02303.1"/>
    </source>
</evidence>
<dbReference type="OMA" id="KRWIFIN"/>
<dbReference type="InParanoid" id="A0A1X2HRW8"/>
<keyword evidence="3" id="KW-1185">Reference proteome</keyword>
<reference evidence="2 3" key="1">
    <citation type="submission" date="2016-07" db="EMBL/GenBank/DDBJ databases">
        <title>Pervasive Adenine N6-methylation of Active Genes in Fungi.</title>
        <authorList>
            <consortium name="DOE Joint Genome Institute"/>
            <person name="Mondo S.J."/>
            <person name="Dannebaum R.O."/>
            <person name="Kuo R.C."/>
            <person name="Labutti K."/>
            <person name="Haridas S."/>
            <person name="Kuo A."/>
            <person name="Salamov A."/>
            <person name="Ahrendt S.R."/>
            <person name="Lipzen A."/>
            <person name="Sullivan W."/>
            <person name="Andreopoulos W.B."/>
            <person name="Clum A."/>
            <person name="Lindquist E."/>
            <person name="Daum C."/>
            <person name="Ramamoorthy G.K."/>
            <person name="Gryganskyi A."/>
            <person name="Culley D."/>
            <person name="Magnuson J.K."/>
            <person name="James T.Y."/>
            <person name="O'Malley M.A."/>
            <person name="Stajich J.E."/>
            <person name="Spatafora J.W."/>
            <person name="Visel A."/>
            <person name="Grigoriev I.V."/>
        </authorList>
    </citation>
    <scope>NUCLEOTIDE SEQUENCE [LARGE SCALE GENOMIC DNA]</scope>
    <source>
        <strain evidence="2 3">NRRL 2496</strain>
    </source>
</reference>
<evidence type="ECO:0000313" key="3">
    <source>
        <dbReference type="Proteomes" id="UP000242180"/>
    </source>
</evidence>
<feature type="region of interest" description="Disordered" evidence="1">
    <location>
        <begin position="1"/>
        <end position="21"/>
    </location>
</feature>
<accession>A0A1X2HRW8</accession>
<organism evidence="2 3">
    <name type="scientific">Syncephalastrum racemosum</name>
    <name type="common">Filamentous fungus</name>
    <dbReference type="NCBI Taxonomy" id="13706"/>
    <lineage>
        <taxon>Eukaryota</taxon>
        <taxon>Fungi</taxon>
        <taxon>Fungi incertae sedis</taxon>
        <taxon>Mucoromycota</taxon>
        <taxon>Mucoromycotina</taxon>
        <taxon>Mucoromycetes</taxon>
        <taxon>Mucorales</taxon>
        <taxon>Syncephalastraceae</taxon>
        <taxon>Syncephalastrum</taxon>
    </lineage>
</organism>
<dbReference type="EMBL" id="MCGN01000001">
    <property type="protein sequence ID" value="ORZ02303.1"/>
    <property type="molecule type" value="Genomic_DNA"/>
</dbReference>
<dbReference type="AlphaFoldDB" id="A0A1X2HRW8"/>
<evidence type="ECO:0000256" key="1">
    <source>
        <dbReference type="SAM" id="MobiDB-lite"/>
    </source>
</evidence>
<protein>
    <submittedName>
        <fullName evidence="2">Uncharacterized protein</fullName>
    </submittedName>
</protein>